<dbReference type="EMBL" id="KV428933">
    <property type="protein sequence ID" value="KZT31051.1"/>
    <property type="molecule type" value="Genomic_DNA"/>
</dbReference>
<keyword evidence="2" id="KW-1185">Reference proteome</keyword>
<accession>A0A165WEC7</accession>
<proteinExistence type="predicted"/>
<gene>
    <name evidence="1" type="ORF">SISSUDRAFT_1110179</name>
</gene>
<dbReference type="Proteomes" id="UP000076798">
    <property type="component" value="Unassembled WGS sequence"/>
</dbReference>
<name>A0A165WEC7_9AGAM</name>
<sequence length="368" mass="41994">MCRLSRSPQPCSCGMQCPQHPQSAQCPHGILPKQQRTHLTKDGQCIVLRLAAKERLRQQDPQLQTHLFGMRGTQSWGTGLPSSREGLRLSLCICLMRGRNCCRRLVFSKNMHIYLMASDLASGLVFQLLHLQRPPLIPKQSYNSPVNFEKSLRRKLKNKEPRSRAALDPFKRCLTPSYPSLAGQVTIVSFRIIHILRRRIQPLLIHPLIHSLILTTSRALGAHLPWSPYSSDDFRQGLRPVLETWQRRTEEFHCTHPNGREPWCEQEIRNSALTHASHSGWHLQQELSVRLQMQQQRYYELAELGQSQNGLMISLSSAACGIFYSNTIKADETGMQRSTSMESIRMVDESGTGVPDLTMAHLTNMMRI</sequence>
<protein>
    <submittedName>
        <fullName evidence="1">Uncharacterized protein</fullName>
    </submittedName>
</protein>
<evidence type="ECO:0000313" key="2">
    <source>
        <dbReference type="Proteomes" id="UP000076798"/>
    </source>
</evidence>
<dbReference type="OrthoDB" id="10686098at2759"/>
<dbReference type="AlphaFoldDB" id="A0A165WEC7"/>
<feature type="non-terminal residue" evidence="1">
    <location>
        <position position="368"/>
    </location>
</feature>
<reference evidence="1 2" key="1">
    <citation type="journal article" date="2016" name="Mol. Biol. Evol.">
        <title>Comparative Genomics of Early-Diverging Mushroom-Forming Fungi Provides Insights into the Origins of Lignocellulose Decay Capabilities.</title>
        <authorList>
            <person name="Nagy L.G."/>
            <person name="Riley R."/>
            <person name="Tritt A."/>
            <person name="Adam C."/>
            <person name="Daum C."/>
            <person name="Floudas D."/>
            <person name="Sun H."/>
            <person name="Yadav J.S."/>
            <person name="Pangilinan J."/>
            <person name="Larsson K.H."/>
            <person name="Matsuura K."/>
            <person name="Barry K."/>
            <person name="Labutti K."/>
            <person name="Kuo R."/>
            <person name="Ohm R.A."/>
            <person name="Bhattacharya S.S."/>
            <person name="Shirouzu T."/>
            <person name="Yoshinaga Y."/>
            <person name="Martin F.M."/>
            <person name="Grigoriev I.V."/>
            <person name="Hibbett D.S."/>
        </authorList>
    </citation>
    <scope>NUCLEOTIDE SEQUENCE [LARGE SCALE GENOMIC DNA]</scope>
    <source>
        <strain evidence="1 2">HHB10207 ss-3</strain>
    </source>
</reference>
<evidence type="ECO:0000313" key="1">
    <source>
        <dbReference type="EMBL" id="KZT31051.1"/>
    </source>
</evidence>
<organism evidence="1 2">
    <name type="scientific">Sistotremastrum suecicum HHB10207 ss-3</name>
    <dbReference type="NCBI Taxonomy" id="1314776"/>
    <lineage>
        <taxon>Eukaryota</taxon>
        <taxon>Fungi</taxon>
        <taxon>Dikarya</taxon>
        <taxon>Basidiomycota</taxon>
        <taxon>Agaricomycotina</taxon>
        <taxon>Agaricomycetes</taxon>
        <taxon>Sistotremastrales</taxon>
        <taxon>Sistotremastraceae</taxon>
        <taxon>Sistotremastrum</taxon>
    </lineage>
</organism>